<dbReference type="KEGG" id="mlt:VC82_440"/>
<dbReference type="RefSeq" id="WP_157517941.1">
    <property type="nucleotide sequence ID" value="NZ_CP011071.1"/>
</dbReference>
<accession>A0A0D5YQK1</accession>
<keyword evidence="1" id="KW-0732">Signal</keyword>
<dbReference type="EMBL" id="CP011071">
    <property type="protein sequence ID" value="AKA34121.1"/>
    <property type="molecule type" value="Genomic_DNA"/>
</dbReference>
<dbReference type="STRING" id="516051.VC82_440"/>
<dbReference type="Proteomes" id="UP000032726">
    <property type="component" value="Chromosome"/>
</dbReference>
<feature type="signal peptide" evidence="1">
    <location>
        <begin position="1"/>
        <end position="18"/>
    </location>
</feature>
<dbReference type="HOGENOM" id="CLU_2155514_0_0_10"/>
<dbReference type="AlphaFoldDB" id="A0A0D5YQK1"/>
<gene>
    <name evidence="2" type="ORF">VC82_440</name>
</gene>
<name>A0A0D5YQK1_9FLAO</name>
<reference evidence="2 3" key="1">
    <citation type="submission" date="2015-03" db="EMBL/GenBank/DDBJ databases">
        <title>Complete genome sequence of Muricauda lutaonensis CC-HSB-11T, isolated from a coastal hot spring.</title>
        <authorList>
            <person name="Kim K.M."/>
        </authorList>
    </citation>
    <scope>NUCLEOTIDE SEQUENCE [LARGE SCALE GENOMIC DNA]</scope>
    <source>
        <strain evidence="2 3">CC-HSB-11</strain>
    </source>
</reference>
<protein>
    <submittedName>
        <fullName evidence="2">Uncharacterized protein</fullName>
    </submittedName>
</protein>
<sequence length="111" mass="12256">MKLLSAPIALVFYGVAIANVTAADHPPQNLSGQIHQLLQGSTFDVEKGAITARVLFKVDGDNRIELVEVDSKRADLKWFLKRNLNGRKVILTATEKKSDAFVIDIKITPEI</sequence>
<organism evidence="2 3">
    <name type="scientific">Flagellimonas lutaonensis</name>
    <dbReference type="NCBI Taxonomy" id="516051"/>
    <lineage>
        <taxon>Bacteria</taxon>
        <taxon>Pseudomonadati</taxon>
        <taxon>Bacteroidota</taxon>
        <taxon>Flavobacteriia</taxon>
        <taxon>Flavobacteriales</taxon>
        <taxon>Flavobacteriaceae</taxon>
        <taxon>Flagellimonas</taxon>
    </lineage>
</organism>
<feature type="chain" id="PRO_5002300266" evidence="1">
    <location>
        <begin position="19"/>
        <end position="111"/>
    </location>
</feature>
<evidence type="ECO:0000256" key="1">
    <source>
        <dbReference type="SAM" id="SignalP"/>
    </source>
</evidence>
<proteinExistence type="predicted"/>
<evidence type="ECO:0000313" key="3">
    <source>
        <dbReference type="Proteomes" id="UP000032726"/>
    </source>
</evidence>
<evidence type="ECO:0000313" key="2">
    <source>
        <dbReference type="EMBL" id="AKA34121.1"/>
    </source>
</evidence>
<keyword evidence="3" id="KW-1185">Reference proteome</keyword>